<keyword evidence="2" id="KW-0418">Kinase</keyword>
<name>A0A397VE29_9GLOM</name>
<dbReference type="PANTHER" id="PTHR24416">
    <property type="entry name" value="TYROSINE-PROTEIN KINASE RECEPTOR"/>
    <property type="match status" value="1"/>
</dbReference>
<dbReference type="PROSITE" id="PS50011">
    <property type="entry name" value="PROTEIN_KINASE_DOM"/>
    <property type="match status" value="1"/>
</dbReference>
<dbReference type="Pfam" id="PF07714">
    <property type="entry name" value="PK_Tyr_Ser-Thr"/>
    <property type="match status" value="1"/>
</dbReference>
<gene>
    <name evidence="2" type="ORF">C2G38_2081685</name>
</gene>
<feature type="domain" description="Protein kinase" evidence="1">
    <location>
        <begin position="70"/>
        <end position="343"/>
    </location>
</feature>
<evidence type="ECO:0000313" key="3">
    <source>
        <dbReference type="Proteomes" id="UP000266673"/>
    </source>
</evidence>
<dbReference type="Proteomes" id="UP000266673">
    <property type="component" value="Unassembled WGS sequence"/>
</dbReference>
<dbReference type="InterPro" id="IPR011009">
    <property type="entry name" value="Kinase-like_dom_sf"/>
</dbReference>
<proteinExistence type="predicted"/>
<protein>
    <submittedName>
        <fullName evidence="2">Kinase-like domain-containing protein</fullName>
    </submittedName>
</protein>
<keyword evidence="3" id="KW-1185">Reference proteome</keyword>
<accession>A0A397VE29</accession>
<dbReference type="GO" id="GO:0007169">
    <property type="term" value="P:cell surface receptor protein tyrosine kinase signaling pathway"/>
    <property type="evidence" value="ECO:0007669"/>
    <property type="project" value="TreeGrafter"/>
</dbReference>
<comment type="caution">
    <text evidence="2">The sequence shown here is derived from an EMBL/GenBank/DDBJ whole genome shotgun (WGS) entry which is preliminary data.</text>
</comment>
<organism evidence="2 3">
    <name type="scientific">Gigaspora rosea</name>
    <dbReference type="NCBI Taxonomy" id="44941"/>
    <lineage>
        <taxon>Eukaryota</taxon>
        <taxon>Fungi</taxon>
        <taxon>Fungi incertae sedis</taxon>
        <taxon>Mucoromycota</taxon>
        <taxon>Glomeromycotina</taxon>
        <taxon>Glomeromycetes</taxon>
        <taxon>Diversisporales</taxon>
        <taxon>Gigasporaceae</taxon>
        <taxon>Gigaspora</taxon>
    </lineage>
</organism>
<dbReference type="GO" id="GO:0005886">
    <property type="term" value="C:plasma membrane"/>
    <property type="evidence" value="ECO:0007669"/>
    <property type="project" value="TreeGrafter"/>
</dbReference>
<dbReference type="STRING" id="44941.A0A397VE29"/>
<dbReference type="GO" id="GO:0043235">
    <property type="term" value="C:receptor complex"/>
    <property type="evidence" value="ECO:0007669"/>
    <property type="project" value="TreeGrafter"/>
</dbReference>
<dbReference type="SUPFAM" id="SSF56112">
    <property type="entry name" value="Protein kinase-like (PK-like)"/>
    <property type="match status" value="1"/>
</dbReference>
<dbReference type="Gene3D" id="1.10.510.10">
    <property type="entry name" value="Transferase(Phosphotransferase) domain 1"/>
    <property type="match status" value="1"/>
</dbReference>
<dbReference type="InterPro" id="IPR050122">
    <property type="entry name" value="RTK"/>
</dbReference>
<dbReference type="OrthoDB" id="2414060at2759"/>
<dbReference type="EMBL" id="QKWP01000437">
    <property type="protein sequence ID" value="RIB20091.1"/>
    <property type="molecule type" value="Genomic_DNA"/>
</dbReference>
<feature type="non-terminal residue" evidence="2">
    <location>
        <position position="1"/>
    </location>
</feature>
<dbReference type="PANTHER" id="PTHR24416:SF611">
    <property type="entry name" value="TYROSINE-PROTEIN KINASE TRANSMEMBRANE RECEPTOR ROR"/>
    <property type="match status" value="1"/>
</dbReference>
<evidence type="ECO:0000259" key="1">
    <source>
        <dbReference type="PROSITE" id="PS50011"/>
    </source>
</evidence>
<sequence>SDNVSENNCPKCGCKKLYDEWCETCEHAFFESNFQKWTSGNETIDNFIRETQLSATNKFNYLEWIPFSSLNVIELIGKGGFSEVHSAIWIDGPRTKWNARKKVWERYSNVKVAIKKIVDTNVEDFTELFTELKAHLMTSNQIVGRYNVLRVYGITYYPALNAYSMVMELADDRDLSKYLQIHFSTLTYIKQIEILYDIATGLTQIHKSGLIHRDLHCRNVMCQVIKDRSQGRGEEYRFVIGDLGHATLPIKNDDDSEVFGLYTQAADIYSFGILMWEILTGLKPFGEFAHDSSLIKRVYSGSRPEIPSNTPKLYSDLMQKCWCKDFKERPSAHELYMTIGTWLNQCLYVPNSEIAKELKKCDELRSRVQQQELCMDNFKYSITHDISELINVELSEISTDFEIPDNID</sequence>
<dbReference type="PRINTS" id="PR00109">
    <property type="entry name" value="TYRKINASE"/>
</dbReference>
<dbReference type="GO" id="GO:0004714">
    <property type="term" value="F:transmembrane receptor protein tyrosine kinase activity"/>
    <property type="evidence" value="ECO:0007669"/>
    <property type="project" value="TreeGrafter"/>
</dbReference>
<reference evidence="2 3" key="1">
    <citation type="submission" date="2018-06" db="EMBL/GenBank/DDBJ databases">
        <title>Comparative genomics reveals the genomic features of Rhizophagus irregularis, R. cerebriforme, R. diaphanum and Gigaspora rosea, and their symbiotic lifestyle signature.</title>
        <authorList>
            <person name="Morin E."/>
            <person name="San Clemente H."/>
            <person name="Chen E.C.H."/>
            <person name="De La Providencia I."/>
            <person name="Hainaut M."/>
            <person name="Kuo A."/>
            <person name="Kohler A."/>
            <person name="Murat C."/>
            <person name="Tang N."/>
            <person name="Roy S."/>
            <person name="Loubradou J."/>
            <person name="Henrissat B."/>
            <person name="Grigoriev I.V."/>
            <person name="Corradi N."/>
            <person name="Roux C."/>
            <person name="Martin F.M."/>
        </authorList>
    </citation>
    <scope>NUCLEOTIDE SEQUENCE [LARGE SCALE GENOMIC DNA]</scope>
    <source>
        <strain evidence="2 3">DAOM 194757</strain>
    </source>
</reference>
<dbReference type="InterPro" id="IPR000719">
    <property type="entry name" value="Prot_kinase_dom"/>
</dbReference>
<dbReference type="AlphaFoldDB" id="A0A397VE29"/>
<evidence type="ECO:0000313" key="2">
    <source>
        <dbReference type="EMBL" id="RIB20091.1"/>
    </source>
</evidence>
<dbReference type="InterPro" id="IPR001245">
    <property type="entry name" value="Ser-Thr/Tyr_kinase_cat_dom"/>
</dbReference>
<keyword evidence="2" id="KW-0808">Transferase</keyword>
<dbReference type="GO" id="GO:0005524">
    <property type="term" value="F:ATP binding"/>
    <property type="evidence" value="ECO:0007669"/>
    <property type="project" value="InterPro"/>
</dbReference>